<keyword evidence="1" id="KW-0436">Ligase</keyword>
<gene>
    <name evidence="1" type="ORF">EV653_4152</name>
</gene>
<accession>A0A4R8C2V7</accession>
<protein>
    <submittedName>
        <fullName evidence="1">2'-5' RNA ligase</fullName>
    </submittedName>
</protein>
<proteinExistence type="predicted"/>
<keyword evidence="2" id="KW-1185">Reference proteome</keyword>
<dbReference type="InterPro" id="IPR050580">
    <property type="entry name" value="2H_phosphoesterase_YjcG-like"/>
</dbReference>
<dbReference type="Pfam" id="PF13563">
    <property type="entry name" value="2_5_RNA_ligase2"/>
    <property type="match status" value="1"/>
</dbReference>
<dbReference type="PANTHER" id="PTHR40037">
    <property type="entry name" value="PHOSPHOESTERASE YJCG-RELATED"/>
    <property type="match status" value="1"/>
</dbReference>
<sequence length="173" mass="19226">MTPMTTIGVAIPIAEPYGSELQKFRADFGDPMAASIPTHVTLLPPTEIEATDLGVIDEHLLAVAARFPRFRIRLRGTATFRPISPVVFVPLAEGISSCEVLQSQVRSGPLQIDLRFPYHPHVTVAHDLDKDALDRAYDALSEYDCAFDVEYFSRYEHGTDGVWRPQRSFPLAG</sequence>
<evidence type="ECO:0000313" key="2">
    <source>
        <dbReference type="Proteomes" id="UP000295146"/>
    </source>
</evidence>
<name>A0A4R8C2V7_9ACTN</name>
<dbReference type="PANTHER" id="PTHR40037:SF1">
    <property type="entry name" value="PHOSPHOESTERASE SAOUHSC_00951-RELATED"/>
    <property type="match status" value="1"/>
</dbReference>
<organism evidence="1 2">
    <name type="scientific">Kribbella pratensis</name>
    <dbReference type="NCBI Taxonomy" id="2512112"/>
    <lineage>
        <taxon>Bacteria</taxon>
        <taxon>Bacillati</taxon>
        <taxon>Actinomycetota</taxon>
        <taxon>Actinomycetes</taxon>
        <taxon>Propionibacteriales</taxon>
        <taxon>Kribbellaceae</taxon>
        <taxon>Kribbella</taxon>
    </lineage>
</organism>
<comment type="caution">
    <text evidence="1">The sequence shown here is derived from an EMBL/GenBank/DDBJ whole genome shotgun (WGS) entry which is preliminary data.</text>
</comment>
<dbReference type="InterPro" id="IPR009097">
    <property type="entry name" value="Cyclic_Pdiesterase"/>
</dbReference>
<dbReference type="SUPFAM" id="SSF55144">
    <property type="entry name" value="LigT-like"/>
    <property type="match status" value="1"/>
</dbReference>
<dbReference type="AlphaFoldDB" id="A0A4R8C2V7"/>
<reference evidence="1 2" key="1">
    <citation type="submission" date="2019-03" db="EMBL/GenBank/DDBJ databases">
        <title>Genomic Encyclopedia of Type Strains, Phase III (KMG-III): the genomes of soil and plant-associated and newly described type strains.</title>
        <authorList>
            <person name="Whitman W."/>
        </authorList>
    </citation>
    <scope>NUCLEOTIDE SEQUENCE [LARGE SCALE GENOMIC DNA]</scope>
    <source>
        <strain evidence="1 2">VKM Ac-2573</strain>
    </source>
</reference>
<dbReference type="Proteomes" id="UP000295146">
    <property type="component" value="Unassembled WGS sequence"/>
</dbReference>
<evidence type="ECO:0000313" key="1">
    <source>
        <dbReference type="EMBL" id="TDW70118.1"/>
    </source>
</evidence>
<dbReference type="EMBL" id="SODP01000002">
    <property type="protein sequence ID" value="TDW70118.1"/>
    <property type="molecule type" value="Genomic_DNA"/>
</dbReference>
<dbReference type="GO" id="GO:0016874">
    <property type="term" value="F:ligase activity"/>
    <property type="evidence" value="ECO:0007669"/>
    <property type="project" value="UniProtKB-KW"/>
</dbReference>
<dbReference type="Gene3D" id="3.90.1140.10">
    <property type="entry name" value="Cyclic phosphodiesterase"/>
    <property type="match status" value="1"/>
</dbReference>